<reference evidence="2" key="1">
    <citation type="submission" date="2021-01" db="EMBL/GenBank/DDBJ databases">
        <authorList>
            <person name="Corre E."/>
            <person name="Pelletier E."/>
            <person name="Niang G."/>
            <person name="Scheremetjew M."/>
            <person name="Finn R."/>
            <person name="Kale V."/>
            <person name="Holt S."/>
            <person name="Cochrane G."/>
            <person name="Meng A."/>
            <person name="Brown T."/>
            <person name="Cohen L."/>
        </authorList>
    </citation>
    <scope>NUCLEOTIDE SEQUENCE</scope>
    <source>
        <strain evidence="2">CCMP622</strain>
    </source>
</reference>
<evidence type="ECO:0000313" key="2">
    <source>
        <dbReference type="EMBL" id="CAD9773909.1"/>
    </source>
</evidence>
<dbReference type="InterPro" id="IPR014953">
    <property type="entry name" value="DUF1824"/>
</dbReference>
<sequence>MQGSTRTNFGSVFPRFRRRRWSGAAAARSQMQGERSWGAAHDILTRFEDEQLEASTDSEGNDDPNASNTFGRQWQDKRALWESAKLMKKMSSSIGLGICASTPERGIRELEGWVCGLHLKHNELHRYDGEDPIRGPVYIRYSSRTGDAYLREYGGKFQGVEFSPKMKSGGRFEYSVLPMGLYREQKHVALERIPIDWNQQKKRMAAAAAAGFMKPEGQQQKQEEEQQHQEEQEHSGRISGQSQQPRVLSANALKVSNPQEIVPPPPPPMEYAEEEEDDKFLESDEFIKWEDLQNRVRAKIAKLYAKYGTKLTPNDLVCPNKGPGSIYYSVQSFIDKKIHKELAERHLEVKVEKVVEYDVYLTVASDTHGVIWDKDVMRWLDWRIEEADDRICRIYRRHTRTTDAKNKAFALELRAQQDKLARGEPYREEEHY</sequence>
<feature type="region of interest" description="Disordered" evidence="1">
    <location>
        <begin position="206"/>
        <end position="247"/>
    </location>
</feature>
<dbReference type="Gene3D" id="3.30.360.10">
    <property type="entry name" value="Dihydrodipicolinate Reductase, domain 2"/>
    <property type="match status" value="1"/>
</dbReference>
<protein>
    <submittedName>
        <fullName evidence="2">Uncharacterized protein</fullName>
    </submittedName>
</protein>
<feature type="compositionally biased region" description="Polar residues" evidence="1">
    <location>
        <begin position="53"/>
        <end position="72"/>
    </location>
</feature>
<feature type="compositionally biased region" description="Low complexity" evidence="1">
    <location>
        <begin position="206"/>
        <end position="220"/>
    </location>
</feature>
<dbReference type="SUPFAM" id="SSF160532">
    <property type="entry name" value="Ava3019-like"/>
    <property type="match status" value="1"/>
</dbReference>
<dbReference type="EMBL" id="HBHP01028989">
    <property type="protein sequence ID" value="CAD9773909.1"/>
    <property type="molecule type" value="Transcribed_RNA"/>
</dbReference>
<feature type="region of interest" description="Disordered" evidence="1">
    <location>
        <begin position="52"/>
        <end position="72"/>
    </location>
</feature>
<dbReference type="Pfam" id="PF08854">
    <property type="entry name" value="DUF1824"/>
    <property type="match status" value="1"/>
</dbReference>
<gene>
    <name evidence="2" type="ORF">LSP00402_LOCUS17901</name>
</gene>
<dbReference type="AlphaFoldDB" id="A0A7S2U0F6"/>
<organism evidence="2">
    <name type="scientific">Lotharella oceanica</name>
    <dbReference type="NCBI Taxonomy" id="641309"/>
    <lineage>
        <taxon>Eukaryota</taxon>
        <taxon>Sar</taxon>
        <taxon>Rhizaria</taxon>
        <taxon>Cercozoa</taxon>
        <taxon>Chlorarachniophyceae</taxon>
        <taxon>Lotharella</taxon>
    </lineage>
</organism>
<proteinExistence type="predicted"/>
<feature type="compositionally biased region" description="Basic and acidic residues" evidence="1">
    <location>
        <begin position="221"/>
        <end position="236"/>
    </location>
</feature>
<evidence type="ECO:0000256" key="1">
    <source>
        <dbReference type="SAM" id="MobiDB-lite"/>
    </source>
</evidence>
<accession>A0A7S2U0F6</accession>
<name>A0A7S2U0F6_9EUKA</name>